<dbReference type="RefSeq" id="WP_320686519.1">
    <property type="nucleotide sequence ID" value="NZ_JAXBLV010000144.1"/>
</dbReference>
<feature type="transmembrane region" description="Helical" evidence="2">
    <location>
        <begin position="146"/>
        <end position="168"/>
    </location>
</feature>
<sequence length="174" mass="18465">MPDIRVTCPTCNTQLEVDAAYEGEEVECGNCLQVFVATTKKSGGSTSGGQIRGATSRSRSSRDDDDDRPRRRRRDYDDDDDDDDYRPRRRSQGGNGQAVTALVLGILSLPLCCCPLVGIATSIGAITTGSLGMKKAENKGMAVAGLVLGIIGLILAIINAAAGVAMNLNQNKFR</sequence>
<reference evidence="5" key="1">
    <citation type="journal article" date="2023" name="Mar. Drugs">
        <title>Gemmata algarum, a Novel Planctomycete Isolated from an Algal Mat, Displays Antimicrobial Activity.</title>
        <authorList>
            <person name="Kumar G."/>
            <person name="Kallscheuer N."/>
            <person name="Kashif M."/>
            <person name="Ahamad S."/>
            <person name="Jagadeeshwari U."/>
            <person name="Pannikurungottu S."/>
            <person name="Haufschild T."/>
            <person name="Kabuu M."/>
            <person name="Sasikala C."/>
            <person name="Jogler C."/>
            <person name="Ramana C."/>
        </authorList>
    </citation>
    <scope>NUCLEOTIDE SEQUENCE [LARGE SCALE GENOMIC DNA]</scope>
    <source>
        <strain evidence="5">JC673</strain>
    </source>
</reference>
<feature type="transmembrane region" description="Helical" evidence="2">
    <location>
        <begin position="98"/>
        <end position="126"/>
    </location>
</feature>
<dbReference type="InterPro" id="IPR025241">
    <property type="entry name" value="DUF4190"/>
</dbReference>
<evidence type="ECO:0000256" key="2">
    <source>
        <dbReference type="SAM" id="Phobius"/>
    </source>
</evidence>
<feature type="region of interest" description="Disordered" evidence="1">
    <location>
        <begin position="41"/>
        <end position="94"/>
    </location>
</feature>
<keyword evidence="5" id="KW-1185">Reference proteome</keyword>
<dbReference type="EMBL" id="JAXBLV010000144">
    <property type="protein sequence ID" value="MDY3559827.1"/>
    <property type="molecule type" value="Genomic_DNA"/>
</dbReference>
<accession>A0ABU5EYX8</accession>
<evidence type="ECO:0000256" key="1">
    <source>
        <dbReference type="SAM" id="MobiDB-lite"/>
    </source>
</evidence>
<dbReference type="Pfam" id="PF13828">
    <property type="entry name" value="DUF4190"/>
    <property type="match status" value="1"/>
</dbReference>
<keyword evidence="2" id="KW-1133">Transmembrane helix</keyword>
<name>A0ABU5EYX8_9BACT</name>
<dbReference type="Proteomes" id="UP001272242">
    <property type="component" value="Unassembled WGS sequence"/>
</dbReference>
<gene>
    <name evidence="4" type="ORF">R5W23_000999</name>
</gene>
<evidence type="ECO:0000313" key="5">
    <source>
        <dbReference type="Proteomes" id="UP001272242"/>
    </source>
</evidence>
<proteinExistence type="predicted"/>
<dbReference type="NCBIfam" id="TIGR02098">
    <property type="entry name" value="MJ0042_CXXC"/>
    <property type="match status" value="1"/>
</dbReference>
<feature type="domain" description="DUF4190" evidence="3">
    <location>
        <begin position="98"/>
        <end position="158"/>
    </location>
</feature>
<evidence type="ECO:0000259" key="3">
    <source>
        <dbReference type="Pfam" id="PF13828"/>
    </source>
</evidence>
<dbReference type="InterPro" id="IPR011723">
    <property type="entry name" value="Znf/thioredoxin_put"/>
</dbReference>
<organism evidence="4 5">
    <name type="scientific">Gemmata algarum</name>
    <dbReference type="NCBI Taxonomy" id="2975278"/>
    <lineage>
        <taxon>Bacteria</taxon>
        <taxon>Pseudomonadati</taxon>
        <taxon>Planctomycetota</taxon>
        <taxon>Planctomycetia</taxon>
        <taxon>Gemmatales</taxon>
        <taxon>Gemmataceae</taxon>
        <taxon>Gemmata</taxon>
    </lineage>
</organism>
<protein>
    <submittedName>
        <fullName evidence="4">DUF4190 domain-containing protein</fullName>
    </submittedName>
</protein>
<evidence type="ECO:0000313" key="4">
    <source>
        <dbReference type="EMBL" id="MDY3559827.1"/>
    </source>
</evidence>
<keyword evidence="2" id="KW-0812">Transmembrane</keyword>
<dbReference type="Gene3D" id="2.20.28.160">
    <property type="match status" value="1"/>
</dbReference>
<comment type="caution">
    <text evidence="4">The sequence shown here is derived from an EMBL/GenBank/DDBJ whole genome shotgun (WGS) entry which is preliminary data.</text>
</comment>
<keyword evidence="2" id="KW-0472">Membrane</keyword>